<dbReference type="InterPro" id="IPR000832">
    <property type="entry name" value="GPCR_2_secretin-like"/>
</dbReference>
<dbReference type="InterPro" id="IPR017981">
    <property type="entry name" value="GPCR_2-like_7TM"/>
</dbReference>
<comment type="subcellular location">
    <subcellularLocation>
        <location evidence="1">Membrane</location>
        <topology evidence="1">Multi-pass membrane protein</topology>
    </subcellularLocation>
</comment>
<accession>A0A6J8EP24</accession>
<feature type="transmembrane region" description="Helical" evidence="6">
    <location>
        <begin position="692"/>
        <end position="717"/>
    </location>
</feature>
<evidence type="ECO:0000256" key="2">
    <source>
        <dbReference type="ARBA" id="ARBA00022692"/>
    </source>
</evidence>
<dbReference type="EMBL" id="CACVKT020009355">
    <property type="protein sequence ID" value="CAC5421502.1"/>
    <property type="molecule type" value="Genomic_DNA"/>
</dbReference>
<evidence type="ECO:0000313" key="9">
    <source>
        <dbReference type="Proteomes" id="UP000507470"/>
    </source>
</evidence>
<dbReference type="InterPro" id="IPR053231">
    <property type="entry name" value="GPCR_LN-TM7"/>
</dbReference>
<proteinExistence type="predicted"/>
<reference evidence="8 9" key="1">
    <citation type="submission" date="2020-06" db="EMBL/GenBank/DDBJ databases">
        <authorList>
            <person name="Li R."/>
            <person name="Bekaert M."/>
        </authorList>
    </citation>
    <scope>NUCLEOTIDE SEQUENCE [LARGE SCALE GENOMIC DNA]</scope>
    <source>
        <strain evidence="9">wild</strain>
    </source>
</reference>
<dbReference type="Proteomes" id="UP000507470">
    <property type="component" value="Unassembled WGS sequence"/>
</dbReference>
<evidence type="ECO:0000256" key="5">
    <source>
        <dbReference type="SAM" id="MobiDB-lite"/>
    </source>
</evidence>
<dbReference type="Pfam" id="PF00002">
    <property type="entry name" value="7tm_2"/>
    <property type="match status" value="1"/>
</dbReference>
<feature type="region of interest" description="Disordered" evidence="5">
    <location>
        <begin position="33"/>
        <end position="60"/>
    </location>
</feature>
<dbReference type="PANTHER" id="PTHR45902">
    <property type="entry name" value="LATROPHILIN RECEPTOR-LIKE PROTEIN A"/>
    <property type="match status" value="1"/>
</dbReference>
<name>A0A6J8EP24_MYTCO</name>
<dbReference type="GO" id="GO:0004930">
    <property type="term" value="F:G protein-coupled receptor activity"/>
    <property type="evidence" value="ECO:0007669"/>
    <property type="project" value="InterPro"/>
</dbReference>
<feature type="transmembrane region" description="Helical" evidence="6">
    <location>
        <begin position="576"/>
        <end position="597"/>
    </location>
</feature>
<dbReference type="OrthoDB" id="6106469at2759"/>
<organism evidence="8 9">
    <name type="scientific">Mytilus coruscus</name>
    <name type="common">Sea mussel</name>
    <dbReference type="NCBI Taxonomy" id="42192"/>
    <lineage>
        <taxon>Eukaryota</taxon>
        <taxon>Metazoa</taxon>
        <taxon>Spiralia</taxon>
        <taxon>Lophotrochozoa</taxon>
        <taxon>Mollusca</taxon>
        <taxon>Bivalvia</taxon>
        <taxon>Autobranchia</taxon>
        <taxon>Pteriomorphia</taxon>
        <taxon>Mytilida</taxon>
        <taxon>Mytiloidea</taxon>
        <taxon>Mytilidae</taxon>
        <taxon>Mytilinae</taxon>
        <taxon>Mytilus</taxon>
    </lineage>
</organism>
<dbReference type="PRINTS" id="PR00249">
    <property type="entry name" value="GPCRSECRETIN"/>
</dbReference>
<dbReference type="CDD" id="cd13952">
    <property type="entry name" value="7tm_classB"/>
    <property type="match status" value="1"/>
</dbReference>
<evidence type="ECO:0000256" key="1">
    <source>
        <dbReference type="ARBA" id="ARBA00004141"/>
    </source>
</evidence>
<dbReference type="GO" id="GO:0007166">
    <property type="term" value="P:cell surface receptor signaling pathway"/>
    <property type="evidence" value="ECO:0007669"/>
    <property type="project" value="InterPro"/>
</dbReference>
<feature type="transmembrane region" description="Helical" evidence="6">
    <location>
        <begin position="537"/>
        <end position="555"/>
    </location>
</feature>
<feature type="transmembrane region" description="Helical" evidence="6">
    <location>
        <begin position="766"/>
        <end position="784"/>
    </location>
</feature>
<dbReference type="GO" id="GO:0016020">
    <property type="term" value="C:membrane"/>
    <property type="evidence" value="ECO:0007669"/>
    <property type="project" value="UniProtKB-SubCell"/>
</dbReference>
<sequence>MTYYTVRIIFLLYYFFQHTFVLAGDIGLRSEEPSTVGLGNNARENYSSTEHTHEEKSSVTHQTKISDNQQFIYSTSVSPYKALVLSDPCYQDGTCEVTQTQMEEQYCNCDKQCHQFKDCCNDIKYNEDLNSVYTPYYQCYKSSSNIYKGLFAVAECPPMEDNTTVLHLCQSDDFLRVGPCVVNDDIIFKNKYCALCHNFTLYKTFNLMLQMVGLDTSNIHENMSSSDRMNHIFRMSHGYQLVPPKGTVIRPCILQIASNNDTLCQMFINPVYIFGKRVILYRNYFCAPVANRHLSKCTGHLYDRLSRDRVFPMTVLFSFTEKETKTEDCNKMTYQMNGSNQCDLEIYTNLMSHPETFYLVSSVSLTRQQIIAVASAYCWTLTKVIDTEKVFIKKLLLPNGEKNEAAKINLKVVFPKPSFLHELKQNEHYLNNLMWNMFWSDENNTIEISKEKNLPLTLQNETLHETENPISTYIIKDLVKNGANISRSEHLGCKKTTVFADKNGLFKIQVTDAVCHEYHINQDFMEIQEVSYSIKAILTYVCFSVSVVALVFSIIMNRKFNLSSSIAGSNMENISISLIASNILFMIGSYASKIAFLCYTIGVFLHYLWLTVFSFMLISVLYIAKNLTSMKTGNKTMKQTGNFTKHVFTITGLLIPVLFVGPAVILDQFDIANLSAGYGNLVCFPNRYPANLIFFSGPVVFSTLINFVVMLRVIVQICLLHVEMRHLIKSSSFQDAKLFFRLLLLSGIFWVIGFLSGILQSEWLEYIFILLCGLQGLFVCVANMTTRHMYGNIKGTFSTKSFSTKATSLT</sequence>
<keyword evidence="9" id="KW-1185">Reference proteome</keyword>
<dbReference type="AlphaFoldDB" id="A0A6J8EP24"/>
<evidence type="ECO:0000313" key="8">
    <source>
        <dbReference type="EMBL" id="CAC5421502.1"/>
    </source>
</evidence>
<evidence type="ECO:0000259" key="7">
    <source>
        <dbReference type="PROSITE" id="PS50261"/>
    </source>
</evidence>
<protein>
    <recommendedName>
        <fullName evidence="7">G-protein coupled receptors family 2 profile 2 domain-containing protein</fullName>
    </recommendedName>
</protein>
<evidence type="ECO:0000256" key="3">
    <source>
        <dbReference type="ARBA" id="ARBA00022989"/>
    </source>
</evidence>
<feature type="transmembrane region" description="Helical" evidence="6">
    <location>
        <begin position="603"/>
        <end position="624"/>
    </location>
</feature>
<evidence type="ECO:0000256" key="4">
    <source>
        <dbReference type="ARBA" id="ARBA00023136"/>
    </source>
</evidence>
<feature type="transmembrane region" description="Helical" evidence="6">
    <location>
        <begin position="645"/>
        <end position="665"/>
    </location>
</feature>
<keyword evidence="2 6" id="KW-0812">Transmembrane</keyword>
<keyword evidence="4 6" id="KW-0472">Membrane</keyword>
<gene>
    <name evidence="8" type="ORF">MCOR_53622</name>
</gene>
<feature type="transmembrane region" description="Helical" evidence="6">
    <location>
        <begin position="738"/>
        <end position="760"/>
    </location>
</feature>
<dbReference type="PROSITE" id="PS50261">
    <property type="entry name" value="G_PROTEIN_RECEP_F2_4"/>
    <property type="match status" value="1"/>
</dbReference>
<feature type="domain" description="G-protein coupled receptors family 2 profile 2" evidence="7">
    <location>
        <begin position="535"/>
        <end position="787"/>
    </location>
</feature>
<dbReference type="PANTHER" id="PTHR45902:SF1">
    <property type="entry name" value="LATROPHILIN RECEPTOR-LIKE PROTEIN A"/>
    <property type="match status" value="1"/>
</dbReference>
<dbReference type="Gene3D" id="1.20.1070.10">
    <property type="entry name" value="Rhodopsin 7-helix transmembrane proteins"/>
    <property type="match status" value="1"/>
</dbReference>
<evidence type="ECO:0000256" key="6">
    <source>
        <dbReference type="SAM" id="Phobius"/>
    </source>
</evidence>
<keyword evidence="3 6" id="KW-1133">Transmembrane helix</keyword>